<reference evidence="7 8" key="1">
    <citation type="submission" date="2024-09" db="EMBL/GenBank/DDBJ databases">
        <authorList>
            <person name="Sun Q."/>
            <person name="Mori K."/>
        </authorList>
    </citation>
    <scope>NUCLEOTIDE SEQUENCE [LARGE SCALE GENOMIC DNA]</scope>
    <source>
        <strain evidence="7 8">JCM 11201</strain>
    </source>
</reference>
<feature type="transmembrane region" description="Helical" evidence="6">
    <location>
        <begin position="298"/>
        <end position="318"/>
    </location>
</feature>
<keyword evidence="4 6" id="KW-1133">Transmembrane helix</keyword>
<feature type="transmembrane region" description="Helical" evidence="6">
    <location>
        <begin position="372"/>
        <end position="393"/>
    </location>
</feature>
<evidence type="ECO:0000256" key="2">
    <source>
        <dbReference type="ARBA" id="ARBA00022475"/>
    </source>
</evidence>
<proteinExistence type="predicted"/>
<feature type="transmembrane region" description="Helical" evidence="6">
    <location>
        <begin position="463"/>
        <end position="484"/>
    </location>
</feature>
<keyword evidence="3 6" id="KW-0812">Transmembrane</keyword>
<dbReference type="InterPro" id="IPR050833">
    <property type="entry name" value="Poly_Biosynth_Transport"/>
</dbReference>
<dbReference type="InterPro" id="IPR024923">
    <property type="entry name" value="PG_synth_SpoVB"/>
</dbReference>
<comment type="caution">
    <text evidence="7">The sequence shown here is derived from an EMBL/GenBank/DDBJ whole genome shotgun (WGS) entry which is preliminary data.</text>
</comment>
<feature type="transmembrane region" description="Helical" evidence="6">
    <location>
        <begin position="47"/>
        <end position="70"/>
    </location>
</feature>
<feature type="transmembrane region" description="Helical" evidence="6">
    <location>
        <begin position="246"/>
        <end position="266"/>
    </location>
</feature>
<feature type="transmembrane region" description="Helical" evidence="6">
    <location>
        <begin position="402"/>
        <end position="421"/>
    </location>
</feature>
<evidence type="ECO:0000313" key="7">
    <source>
        <dbReference type="EMBL" id="MFB9759990.1"/>
    </source>
</evidence>
<dbReference type="PANTHER" id="PTHR30250">
    <property type="entry name" value="PST FAMILY PREDICTED COLANIC ACID TRANSPORTER"/>
    <property type="match status" value="1"/>
</dbReference>
<dbReference type="Pfam" id="PF01943">
    <property type="entry name" value="Polysacc_synt"/>
    <property type="match status" value="1"/>
</dbReference>
<evidence type="ECO:0000256" key="6">
    <source>
        <dbReference type="SAM" id="Phobius"/>
    </source>
</evidence>
<sequence length="549" mass="59886">MSDSKFLRGTLIVTLGTFLVKFLGMIYVFPFHALVHTNGGALYNYGYVPYTIFLSVATAGVPLAVAKFISKYNALGDYATSRRMFRSGMKLMIVMGILSFAVLYITAPLFAKAFLGNGNLENTVEEVTLIIRLVSFALLVVPSASLIRGFFQGHQSMGPTTVSQIIEQIIRIVILLGGSFVVIKILHGTVATAIGVSTFAAFISALGALGVLLVYWKKRKPHLDRLLESQTVQPSSVSTGQLFKELFAYALPYVVVGLTIPLYQAVDTVTFNRMMLAIGEGKIAEAAYSIFTMWTHKLIMIPVSLATAFSLTLVPTITKSFTERNAALLQKQISQTFQINAFVTFPAVVGISALAYPIYSAFYGASELGGQILMWYAPVAMLFALFSVTAAILQGINQQRHAIIALAIGISLKLIGNLVLIRYFESVGAVLSTGIGFLVSIWYTNIQIRKYANFDFTLVYKRIFQIAILSGVMTIVVKLVQWGLSPLFGNSKSQLAAAVVVAAGAIIGVAVYGFLAIRTGMLQRIFGDELLDRLKQRFGRRFKIKAKGA</sequence>
<keyword evidence="5 6" id="KW-0472">Membrane</keyword>
<evidence type="ECO:0000256" key="5">
    <source>
        <dbReference type="ARBA" id="ARBA00023136"/>
    </source>
</evidence>
<dbReference type="PIRSF" id="PIRSF038958">
    <property type="entry name" value="PG_synth_SpoVB"/>
    <property type="match status" value="1"/>
</dbReference>
<dbReference type="Proteomes" id="UP001589609">
    <property type="component" value="Unassembled WGS sequence"/>
</dbReference>
<dbReference type="EMBL" id="JBHMAF010000108">
    <property type="protein sequence ID" value="MFB9759990.1"/>
    <property type="molecule type" value="Genomic_DNA"/>
</dbReference>
<dbReference type="InterPro" id="IPR002797">
    <property type="entry name" value="Polysacc_synth"/>
</dbReference>
<feature type="transmembrane region" description="Helical" evidence="6">
    <location>
        <begin position="193"/>
        <end position="216"/>
    </location>
</feature>
<feature type="transmembrane region" description="Helical" evidence="6">
    <location>
        <begin position="91"/>
        <end position="115"/>
    </location>
</feature>
<feature type="transmembrane region" description="Helical" evidence="6">
    <location>
        <begin position="427"/>
        <end position="443"/>
    </location>
</feature>
<feature type="transmembrane region" description="Helical" evidence="6">
    <location>
        <begin position="339"/>
        <end position="360"/>
    </location>
</feature>
<dbReference type="PANTHER" id="PTHR30250:SF21">
    <property type="entry name" value="LIPID II FLIPPASE MURJ"/>
    <property type="match status" value="1"/>
</dbReference>
<name>A0ABV5WHB0_9BACI</name>
<evidence type="ECO:0000256" key="1">
    <source>
        <dbReference type="ARBA" id="ARBA00004651"/>
    </source>
</evidence>
<feature type="transmembrane region" description="Helical" evidence="6">
    <location>
        <begin position="12"/>
        <end position="35"/>
    </location>
</feature>
<accession>A0ABV5WHB0</accession>
<evidence type="ECO:0000313" key="8">
    <source>
        <dbReference type="Proteomes" id="UP001589609"/>
    </source>
</evidence>
<dbReference type="CDD" id="cd13124">
    <property type="entry name" value="MATE_SpoVB_like"/>
    <property type="match status" value="1"/>
</dbReference>
<protein>
    <submittedName>
        <fullName evidence="7">Oligosaccharide flippase family protein</fullName>
    </submittedName>
</protein>
<feature type="transmembrane region" description="Helical" evidence="6">
    <location>
        <begin position="168"/>
        <end position="187"/>
    </location>
</feature>
<feature type="transmembrane region" description="Helical" evidence="6">
    <location>
        <begin position="127"/>
        <end position="147"/>
    </location>
</feature>
<comment type="subcellular location">
    <subcellularLocation>
        <location evidence="1">Cell membrane</location>
        <topology evidence="1">Multi-pass membrane protein</topology>
    </subcellularLocation>
</comment>
<dbReference type="RefSeq" id="WP_379950329.1">
    <property type="nucleotide sequence ID" value="NZ_JBHMAF010000108.1"/>
</dbReference>
<organism evidence="7 8">
    <name type="scientific">Ectobacillus funiculus</name>
    <dbReference type="NCBI Taxonomy" id="137993"/>
    <lineage>
        <taxon>Bacteria</taxon>
        <taxon>Bacillati</taxon>
        <taxon>Bacillota</taxon>
        <taxon>Bacilli</taxon>
        <taxon>Bacillales</taxon>
        <taxon>Bacillaceae</taxon>
        <taxon>Ectobacillus</taxon>
    </lineage>
</organism>
<keyword evidence="2" id="KW-1003">Cell membrane</keyword>
<gene>
    <name evidence="7" type="ORF">ACFFMS_16610</name>
</gene>
<evidence type="ECO:0000256" key="3">
    <source>
        <dbReference type="ARBA" id="ARBA00022692"/>
    </source>
</evidence>
<evidence type="ECO:0000256" key="4">
    <source>
        <dbReference type="ARBA" id="ARBA00022989"/>
    </source>
</evidence>
<keyword evidence="8" id="KW-1185">Reference proteome</keyword>
<feature type="transmembrane region" description="Helical" evidence="6">
    <location>
        <begin position="496"/>
        <end position="517"/>
    </location>
</feature>